<evidence type="ECO:0000256" key="4">
    <source>
        <dbReference type="ARBA" id="ARBA00023136"/>
    </source>
</evidence>
<dbReference type="Gene3D" id="1.20.1420.30">
    <property type="entry name" value="NCX, central ion-binding region"/>
    <property type="match status" value="1"/>
</dbReference>
<feature type="transmembrane region" description="Helical" evidence="5">
    <location>
        <begin position="48"/>
        <end position="66"/>
    </location>
</feature>
<keyword evidence="2 5" id="KW-0812">Transmembrane</keyword>
<dbReference type="Proteomes" id="UP000231379">
    <property type="component" value="Unassembled WGS sequence"/>
</dbReference>
<gene>
    <name evidence="7" type="ORF">COU20_00865</name>
</gene>
<evidence type="ECO:0000256" key="5">
    <source>
        <dbReference type="SAM" id="Phobius"/>
    </source>
</evidence>
<dbReference type="InterPro" id="IPR004837">
    <property type="entry name" value="NaCa_Exmemb"/>
</dbReference>
<feature type="transmembrane region" description="Helical" evidence="5">
    <location>
        <begin position="20"/>
        <end position="42"/>
    </location>
</feature>
<accession>A0A2H0UAJ1</accession>
<dbReference type="EMBL" id="PFBM01000007">
    <property type="protein sequence ID" value="PIR82716.1"/>
    <property type="molecule type" value="Genomic_DNA"/>
</dbReference>
<dbReference type="GO" id="GO:0016020">
    <property type="term" value="C:membrane"/>
    <property type="evidence" value="ECO:0007669"/>
    <property type="project" value="UniProtKB-SubCell"/>
</dbReference>
<evidence type="ECO:0000256" key="2">
    <source>
        <dbReference type="ARBA" id="ARBA00022692"/>
    </source>
</evidence>
<organism evidence="7 8">
    <name type="scientific">Candidatus Kaiserbacteria bacterium CG10_big_fil_rev_8_21_14_0_10_59_10</name>
    <dbReference type="NCBI Taxonomy" id="1974612"/>
    <lineage>
        <taxon>Bacteria</taxon>
        <taxon>Candidatus Kaiseribacteriota</taxon>
    </lineage>
</organism>
<feature type="domain" description="Sodium/calcium exchanger membrane region" evidence="6">
    <location>
        <begin position="4"/>
        <end position="93"/>
    </location>
</feature>
<evidence type="ECO:0000313" key="8">
    <source>
        <dbReference type="Proteomes" id="UP000231379"/>
    </source>
</evidence>
<evidence type="ECO:0000256" key="1">
    <source>
        <dbReference type="ARBA" id="ARBA00004141"/>
    </source>
</evidence>
<dbReference type="AlphaFoldDB" id="A0A2H0UAJ1"/>
<dbReference type="GO" id="GO:0055085">
    <property type="term" value="P:transmembrane transport"/>
    <property type="evidence" value="ECO:0007669"/>
    <property type="project" value="InterPro"/>
</dbReference>
<sequence length="101" mass="10760">MYFAIASARRGDTNLIMGNIIGAVILPATFVLGLVALIHPIHVNGSQFLVGSRIFLLAAGALFFIFSATSRRIGRVEAVILMLVYVAFLAFAYLTAESGGL</sequence>
<feature type="transmembrane region" description="Helical" evidence="5">
    <location>
        <begin position="78"/>
        <end position="96"/>
    </location>
</feature>
<reference evidence="8" key="1">
    <citation type="submission" date="2017-09" db="EMBL/GenBank/DDBJ databases">
        <title>Depth-based differentiation of microbial function through sediment-hosted aquifers and enrichment of novel symbionts in the deep terrestrial subsurface.</title>
        <authorList>
            <person name="Probst A.J."/>
            <person name="Ladd B."/>
            <person name="Jarett J.K."/>
            <person name="Geller-Mcgrath D.E."/>
            <person name="Sieber C.M.K."/>
            <person name="Emerson J.B."/>
            <person name="Anantharaman K."/>
            <person name="Thomas B.C."/>
            <person name="Malmstrom R."/>
            <person name="Stieglmeier M."/>
            <person name="Klingl A."/>
            <person name="Woyke T."/>
            <person name="Ryan C.M."/>
            <person name="Banfield J.F."/>
        </authorList>
    </citation>
    <scope>NUCLEOTIDE SEQUENCE [LARGE SCALE GENOMIC DNA]</scope>
</reference>
<protein>
    <recommendedName>
        <fullName evidence="6">Sodium/calcium exchanger membrane region domain-containing protein</fullName>
    </recommendedName>
</protein>
<evidence type="ECO:0000256" key="3">
    <source>
        <dbReference type="ARBA" id="ARBA00022989"/>
    </source>
</evidence>
<keyword evidence="4 5" id="KW-0472">Membrane</keyword>
<comment type="caution">
    <text evidence="7">The sequence shown here is derived from an EMBL/GenBank/DDBJ whole genome shotgun (WGS) entry which is preliminary data.</text>
</comment>
<evidence type="ECO:0000313" key="7">
    <source>
        <dbReference type="EMBL" id="PIR82716.1"/>
    </source>
</evidence>
<dbReference type="Pfam" id="PF01699">
    <property type="entry name" value="Na_Ca_ex"/>
    <property type="match status" value="1"/>
</dbReference>
<evidence type="ECO:0000259" key="6">
    <source>
        <dbReference type="Pfam" id="PF01699"/>
    </source>
</evidence>
<keyword evidence="3 5" id="KW-1133">Transmembrane helix</keyword>
<dbReference type="InterPro" id="IPR044880">
    <property type="entry name" value="NCX_ion-bd_dom_sf"/>
</dbReference>
<proteinExistence type="predicted"/>
<comment type="subcellular location">
    <subcellularLocation>
        <location evidence="1">Membrane</location>
        <topology evidence="1">Multi-pass membrane protein</topology>
    </subcellularLocation>
</comment>
<name>A0A2H0UAJ1_9BACT</name>